<reference evidence="3" key="1">
    <citation type="journal article" date="2014" name="BMC Genomics">
        <title>Genome sequencing of two Neorhizobium galegae strains reveals a noeT gene responsible for the unusual acetylation of the nodulation factors.</title>
        <authorList>
            <person name="Osterman J."/>
            <person name="Marsh J."/>
            <person name="Laine P.K."/>
            <person name="Zeng Z."/>
            <person name="Alatalo E."/>
            <person name="Sullivan J.T."/>
            <person name="Young J.P."/>
            <person name="Thomas-Oates J."/>
            <person name="Paulin L."/>
            <person name="Lindstrom K."/>
        </authorList>
    </citation>
    <scope>NUCLEOTIDE SEQUENCE [LARGE SCALE GENOMIC DNA]</scope>
    <source>
        <strain evidence="3">HAMBI 540</strain>
    </source>
</reference>
<dbReference type="RefSeq" id="WP_038591451.1">
    <property type="nucleotide sequence ID" value="NZ_HG938353.1"/>
</dbReference>
<proteinExistence type="predicted"/>
<dbReference type="HOGENOM" id="CLU_013985_3_4_5"/>
<name>A0A068SWH1_NEOGA</name>
<dbReference type="Proteomes" id="UP000028181">
    <property type="component" value="Chromosome I"/>
</dbReference>
<organism evidence="2 3">
    <name type="scientific">Neorhizobium galegae bv. orientalis str. HAMBI 540</name>
    <dbReference type="NCBI Taxonomy" id="1028800"/>
    <lineage>
        <taxon>Bacteria</taxon>
        <taxon>Pseudomonadati</taxon>
        <taxon>Pseudomonadota</taxon>
        <taxon>Alphaproteobacteria</taxon>
        <taxon>Hyphomicrobiales</taxon>
        <taxon>Rhizobiaceae</taxon>
        <taxon>Rhizobium/Agrobacterium group</taxon>
        <taxon>Neorhizobium</taxon>
    </lineage>
</organism>
<dbReference type="SUPFAM" id="SSF55729">
    <property type="entry name" value="Acyl-CoA N-acyltransferases (Nat)"/>
    <property type="match status" value="1"/>
</dbReference>
<keyword evidence="2" id="KW-0808">Transferase</keyword>
<dbReference type="PANTHER" id="PTHR43792">
    <property type="entry name" value="GNAT FAMILY, PUTATIVE (AFU_ORTHOLOGUE AFUA_3G00765)-RELATED-RELATED"/>
    <property type="match status" value="1"/>
</dbReference>
<dbReference type="InterPro" id="IPR051531">
    <property type="entry name" value="N-acetyltransferase"/>
</dbReference>
<dbReference type="InterPro" id="IPR016181">
    <property type="entry name" value="Acyl_CoA_acyltransferase"/>
</dbReference>
<dbReference type="AlphaFoldDB" id="A0A068SWH1"/>
<dbReference type="GO" id="GO:0005840">
    <property type="term" value="C:ribosome"/>
    <property type="evidence" value="ECO:0007669"/>
    <property type="project" value="UniProtKB-KW"/>
</dbReference>
<protein>
    <submittedName>
        <fullName evidence="2">Acetyltransferase, ribosomal protein N-acetylase</fullName>
    </submittedName>
</protein>
<dbReference type="InterPro" id="IPR000182">
    <property type="entry name" value="GNAT_dom"/>
</dbReference>
<dbReference type="OrthoDB" id="9804153at2"/>
<keyword evidence="2" id="KW-0687">Ribonucleoprotein</keyword>
<evidence type="ECO:0000313" key="2">
    <source>
        <dbReference type="EMBL" id="CDN50136.1"/>
    </source>
</evidence>
<accession>A0A068SWH1</accession>
<dbReference type="GeneID" id="24255899"/>
<keyword evidence="2" id="KW-0689">Ribosomal protein</keyword>
<dbReference type="eggNOG" id="COG1670">
    <property type="taxonomic scope" value="Bacteria"/>
</dbReference>
<dbReference type="Gene3D" id="3.40.630.30">
    <property type="match status" value="1"/>
</dbReference>
<evidence type="ECO:0000259" key="1">
    <source>
        <dbReference type="PROSITE" id="PS51186"/>
    </source>
</evidence>
<dbReference type="EMBL" id="HG938353">
    <property type="protein sequence ID" value="CDN50136.1"/>
    <property type="molecule type" value="Genomic_DNA"/>
</dbReference>
<gene>
    <name evidence="2" type="ORF">RG540_CH39870</name>
</gene>
<dbReference type="KEGG" id="ngg:RG540_CH39870"/>
<feature type="domain" description="N-acetyltransferase" evidence="1">
    <location>
        <begin position="27"/>
        <end position="181"/>
    </location>
</feature>
<dbReference type="Pfam" id="PF13302">
    <property type="entry name" value="Acetyltransf_3"/>
    <property type="match status" value="1"/>
</dbReference>
<dbReference type="PROSITE" id="PS51186">
    <property type="entry name" value="GNAT"/>
    <property type="match status" value="1"/>
</dbReference>
<dbReference type="PATRIC" id="fig|1028800.3.peg.4046"/>
<sequence length="195" mass="21944">MNAAVLRKTSTTATMPGPCPVITTERLVLRPHKITDATAIAESLGDFKVARMLARVPQPYDRQDALDWLVPHASGILPDWTLAITTGDDAHIGVVSLELRRGLWHLGYWLNRLYWDRGYMTEAAAGTLERFFRRMPEAQVFSGAFADNLASLNVQKKLGFTIVDASQLFSLSRNRMAPHIETMLLPEDFRRPVRP</sequence>
<dbReference type="GO" id="GO:0016747">
    <property type="term" value="F:acyltransferase activity, transferring groups other than amino-acyl groups"/>
    <property type="evidence" value="ECO:0007669"/>
    <property type="project" value="InterPro"/>
</dbReference>
<evidence type="ECO:0000313" key="3">
    <source>
        <dbReference type="Proteomes" id="UP000028181"/>
    </source>
</evidence>
<keyword evidence="3" id="KW-1185">Reference proteome</keyword>